<evidence type="ECO:0000256" key="3">
    <source>
        <dbReference type="ARBA" id="ARBA00022606"/>
    </source>
</evidence>
<accession>A0A5E4D7N9</accession>
<evidence type="ECO:0000256" key="6">
    <source>
        <dbReference type="ARBA" id="ARBA00023136"/>
    </source>
</evidence>
<comment type="subcellular location">
    <subcellularLocation>
        <location evidence="1">Cell membrane</location>
        <topology evidence="1">Multi-pass membrane protein</topology>
    </subcellularLocation>
</comment>
<name>A0A5E4D7N9_MARMO</name>
<evidence type="ECO:0000313" key="11">
    <source>
        <dbReference type="EMBL" id="KAF7469458.1"/>
    </source>
</evidence>
<dbReference type="GO" id="GO:0005886">
    <property type="term" value="C:plasma membrane"/>
    <property type="evidence" value="ECO:0007669"/>
    <property type="project" value="UniProtKB-SubCell"/>
</dbReference>
<gene>
    <name evidence="11" type="ORF">GHT09_019239</name>
    <name evidence="12" type="ORF">MONAX_5E003433</name>
</gene>
<evidence type="ECO:0000256" key="9">
    <source>
        <dbReference type="SAM" id="Phobius"/>
    </source>
</evidence>
<evidence type="ECO:0000256" key="7">
    <source>
        <dbReference type="ARBA" id="ARBA00023170"/>
    </source>
</evidence>
<dbReference type="Gene3D" id="1.20.1070.10">
    <property type="entry name" value="Rhodopsin 7-helix transmembrane proteins"/>
    <property type="match status" value="1"/>
</dbReference>
<dbReference type="AlphaFoldDB" id="A0A5E4D7N9"/>
<evidence type="ECO:0000256" key="5">
    <source>
        <dbReference type="ARBA" id="ARBA00022989"/>
    </source>
</evidence>
<protein>
    <recommendedName>
        <fullName evidence="10">G-protein coupled receptors family 1 profile domain-containing protein</fullName>
    </recommendedName>
</protein>
<feature type="domain" description="G-protein coupled receptors family 1 profile" evidence="10">
    <location>
        <begin position="38"/>
        <end position="111"/>
    </location>
</feature>
<keyword evidence="2" id="KW-1003">Cell membrane</keyword>
<evidence type="ECO:0000313" key="12">
    <source>
        <dbReference type="EMBL" id="VTJ89192.1"/>
    </source>
</evidence>
<keyword evidence="8" id="KW-0807">Transducer</keyword>
<keyword evidence="6 9" id="KW-0472">Membrane</keyword>
<feature type="transmembrane region" description="Helical" evidence="9">
    <location>
        <begin position="88"/>
        <end position="110"/>
    </location>
</feature>
<feature type="transmembrane region" description="Helical" evidence="9">
    <location>
        <begin position="54"/>
        <end position="76"/>
    </location>
</feature>
<evidence type="ECO:0000313" key="13">
    <source>
        <dbReference type="Proteomes" id="UP000335636"/>
    </source>
</evidence>
<evidence type="ECO:0000256" key="2">
    <source>
        <dbReference type="ARBA" id="ARBA00022475"/>
    </source>
</evidence>
<keyword evidence="5 9" id="KW-1133">Transmembrane helix</keyword>
<dbReference type="PROSITE" id="PS50262">
    <property type="entry name" value="G_PROTEIN_RECEP_F1_2"/>
    <property type="match status" value="1"/>
</dbReference>
<keyword evidence="7" id="KW-0675">Receptor</keyword>
<dbReference type="Proteomes" id="UP000335636">
    <property type="component" value="Unassembled WGS sequence"/>
</dbReference>
<keyword evidence="4 9" id="KW-0812">Transmembrane</keyword>
<evidence type="ECO:0000256" key="8">
    <source>
        <dbReference type="ARBA" id="ARBA00023224"/>
    </source>
</evidence>
<evidence type="ECO:0000259" key="10">
    <source>
        <dbReference type="PROSITE" id="PS50262"/>
    </source>
</evidence>
<keyword evidence="3" id="KW-0716">Sensory transduction</keyword>
<proteinExistence type="predicted"/>
<reference evidence="11" key="2">
    <citation type="submission" date="2020-08" db="EMBL/GenBank/DDBJ databases">
        <authorList>
            <person name="Shumante A."/>
            <person name="Zimin A.V."/>
            <person name="Puiu D."/>
            <person name="Salzberg S.L."/>
        </authorList>
    </citation>
    <scope>NUCLEOTIDE SEQUENCE</scope>
    <source>
        <strain evidence="11">WC2-LM</strain>
        <tissue evidence="11">Liver</tissue>
    </source>
</reference>
<feature type="transmembrane region" description="Helical" evidence="9">
    <location>
        <begin position="25"/>
        <end position="47"/>
    </location>
</feature>
<evidence type="ECO:0000256" key="4">
    <source>
        <dbReference type="ARBA" id="ARBA00022692"/>
    </source>
</evidence>
<keyword evidence="13" id="KW-1185">Reference proteome</keyword>
<dbReference type="Proteomes" id="UP000662637">
    <property type="component" value="Unassembled WGS sequence"/>
</dbReference>
<dbReference type="GO" id="GO:0007186">
    <property type="term" value="P:G protein-coupled receptor signaling pathway"/>
    <property type="evidence" value="ECO:0007669"/>
    <property type="project" value="InterPro"/>
</dbReference>
<dbReference type="SUPFAM" id="SSF81321">
    <property type="entry name" value="Family A G protein-coupled receptor-like"/>
    <property type="match status" value="1"/>
</dbReference>
<dbReference type="EMBL" id="CABDUW010003397">
    <property type="protein sequence ID" value="VTJ89192.1"/>
    <property type="molecule type" value="Genomic_DNA"/>
</dbReference>
<dbReference type="EMBL" id="WJEC01007645">
    <property type="protein sequence ID" value="KAF7469458.1"/>
    <property type="molecule type" value="Genomic_DNA"/>
</dbReference>
<organism evidence="12 13">
    <name type="scientific">Marmota monax</name>
    <name type="common">Woodchuck</name>
    <dbReference type="NCBI Taxonomy" id="9995"/>
    <lineage>
        <taxon>Eukaryota</taxon>
        <taxon>Metazoa</taxon>
        <taxon>Chordata</taxon>
        <taxon>Craniata</taxon>
        <taxon>Vertebrata</taxon>
        <taxon>Euteleostomi</taxon>
        <taxon>Mammalia</taxon>
        <taxon>Eutheria</taxon>
        <taxon>Euarchontoglires</taxon>
        <taxon>Glires</taxon>
        <taxon>Rodentia</taxon>
        <taxon>Sciuromorpha</taxon>
        <taxon>Sciuridae</taxon>
        <taxon>Xerinae</taxon>
        <taxon>Marmotini</taxon>
        <taxon>Marmota</taxon>
    </lineage>
</organism>
<reference evidence="12 13" key="1">
    <citation type="submission" date="2019-04" db="EMBL/GenBank/DDBJ databases">
        <authorList>
            <person name="Alioto T."/>
            <person name="Alioto T."/>
        </authorList>
    </citation>
    <scope>NUCLEOTIDE SEQUENCE [LARGE SCALE GENOMIC DNA]</scope>
</reference>
<evidence type="ECO:0000256" key="1">
    <source>
        <dbReference type="ARBA" id="ARBA00004651"/>
    </source>
</evidence>
<dbReference type="InterPro" id="IPR000725">
    <property type="entry name" value="Olfact_rcpt"/>
</dbReference>
<dbReference type="Pfam" id="PF13853">
    <property type="entry name" value="7tm_4"/>
    <property type="match status" value="1"/>
</dbReference>
<dbReference type="InterPro" id="IPR017452">
    <property type="entry name" value="GPCR_Rhodpsn_7TM"/>
</dbReference>
<sequence length="111" mass="12204">MWLSNQMSLADCILEGLLDDSPTHLFLFCLTIVVALSGNTLIILLICVDHGLHIPMYFLLSQLSLMDLMHISTTIPKMATNYLFGSKSISFVGCATNTSSICLWVALSVFC</sequence>
<dbReference type="PANTHER" id="PTHR26453">
    <property type="entry name" value="OLFACTORY RECEPTOR"/>
    <property type="match status" value="1"/>
</dbReference>
<dbReference type="GO" id="GO:0004984">
    <property type="term" value="F:olfactory receptor activity"/>
    <property type="evidence" value="ECO:0007669"/>
    <property type="project" value="InterPro"/>
</dbReference>